<proteinExistence type="predicted"/>
<evidence type="ECO:0000256" key="1">
    <source>
        <dbReference type="SAM" id="Phobius"/>
    </source>
</evidence>
<evidence type="ECO:0000313" key="3">
    <source>
        <dbReference type="EMBL" id="CAA9478528.1"/>
    </source>
</evidence>
<feature type="transmembrane region" description="Helical" evidence="1">
    <location>
        <begin position="62"/>
        <end position="84"/>
    </location>
</feature>
<organism evidence="3">
    <name type="scientific">uncultured Rubrobacteraceae bacterium</name>
    <dbReference type="NCBI Taxonomy" id="349277"/>
    <lineage>
        <taxon>Bacteria</taxon>
        <taxon>Bacillati</taxon>
        <taxon>Actinomycetota</taxon>
        <taxon>Rubrobacteria</taxon>
        <taxon>Rubrobacterales</taxon>
        <taxon>Rubrobacteraceae</taxon>
        <taxon>environmental samples</taxon>
    </lineage>
</organism>
<dbReference type="PANTHER" id="PTHR19353">
    <property type="entry name" value="FATTY ACID DESATURASE 2"/>
    <property type="match status" value="1"/>
</dbReference>
<reference evidence="3" key="1">
    <citation type="submission" date="2020-02" db="EMBL/GenBank/DDBJ databases">
        <authorList>
            <person name="Meier V. D."/>
        </authorList>
    </citation>
    <scope>NUCLEOTIDE SEQUENCE</scope>
    <source>
        <strain evidence="3">AVDCRST_MAG05</strain>
    </source>
</reference>
<dbReference type="PANTHER" id="PTHR19353:SF19">
    <property type="entry name" value="DELTA(5) FATTY ACID DESATURASE C-RELATED"/>
    <property type="match status" value="1"/>
</dbReference>
<dbReference type="Pfam" id="PF00487">
    <property type="entry name" value="FA_desaturase"/>
    <property type="match status" value="1"/>
</dbReference>
<keyword evidence="1" id="KW-0472">Membrane</keyword>
<name>A0A6J4RVV8_9ACTN</name>
<feature type="transmembrane region" description="Helical" evidence="1">
    <location>
        <begin position="36"/>
        <end position="56"/>
    </location>
</feature>
<dbReference type="CDD" id="cd03506">
    <property type="entry name" value="Delta6-FADS-like"/>
    <property type="match status" value="1"/>
</dbReference>
<protein>
    <submittedName>
        <fullName evidence="3">Linoleoyl-CoA desaturase</fullName>
        <ecNumber evidence="3">1.14.19.3</ecNumber>
    </submittedName>
</protein>
<dbReference type="GO" id="GO:0016020">
    <property type="term" value="C:membrane"/>
    <property type="evidence" value="ECO:0007669"/>
    <property type="project" value="TreeGrafter"/>
</dbReference>
<keyword evidence="3" id="KW-0560">Oxidoreductase</keyword>
<dbReference type="InterPro" id="IPR012171">
    <property type="entry name" value="Fatty_acid_desaturase"/>
</dbReference>
<dbReference type="GO" id="GO:0008610">
    <property type="term" value="P:lipid biosynthetic process"/>
    <property type="evidence" value="ECO:0007669"/>
    <property type="project" value="UniProtKB-ARBA"/>
</dbReference>
<keyword evidence="1" id="KW-0812">Transmembrane</keyword>
<evidence type="ECO:0000259" key="2">
    <source>
        <dbReference type="Pfam" id="PF00487"/>
    </source>
</evidence>
<keyword evidence="1" id="KW-1133">Transmembrane helix</keyword>
<gene>
    <name evidence="3" type="ORF">AVDCRST_MAG05-1124</name>
</gene>
<feature type="transmembrane region" description="Helical" evidence="1">
    <location>
        <begin position="200"/>
        <end position="217"/>
    </location>
</feature>
<dbReference type="EMBL" id="CADCVM010000126">
    <property type="protein sequence ID" value="CAA9478528.1"/>
    <property type="molecule type" value="Genomic_DNA"/>
</dbReference>
<dbReference type="EC" id="1.14.19.3" evidence="3"/>
<dbReference type="PIRSF" id="PIRSF015921">
    <property type="entry name" value="FA_sphinglp_des"/>
    <property type="match status" value="1"/>
</dbReference>
<accession>A0A6J4RVV8</accession>
<dbReference type="AlphaFoldDB" id="A0A6J4RVV8"/>
<dbReference type="GO" id="GO:0016213">
    <property type="term" value="F:acyl-CoA 6-desaturase activity"/>
    <property type="evidence" value="ECO:0007669"/>
    <property type="project" value="UniProtKB-EC"/>
</dbReference>
<sequence>MRLDPSSLAGLPGEANPYAELKRTVKENGLMERQPAYFGGKIALNLCLLAAGLALLPVLDNTWLQLANAVYLAFVFVQISFLAHDFGHRQFSFRAPWKNDWATLVLGNLVLGVSRQWWIDKHNDHHGHPNQMDVDPDIDIPLLAFEEEQAFEKQGLARFVVKYQAALIFPLSLLQYVSMVRSSVEFLTAGKSRRPVTESLLILVHFALYFGLLFLFLEPLQALLFFAVHRGLFGLFMVSVFAPNHKAMPILENDSQADFLHRQVLTSRNVRAHPITDFWYGGLNYQIEHHLFPRLPRNKLREAQPLVKDLCRRIEIPYHETSVLQSYREILQHLHEVGAPLRKTPQTGP</sequence>
<feature type="domain" description="Fatty acid desaturase" evidence="2">
    <location>
        <begin position="62"/>
        <end position="321"/>
    </location>
</feature>
<dbReference type="InterPro" id="IPR005804">
    <property type="entry name" value="FA_desaturase_dom"/>
</dbReference>